<organism evidence="2 3">
    <name type="scientific">Parelaphostrongylus tenuis</name>
    <name type="common">Meningeal worm</name>
    <dbReference type="NCBI Taxonomy" id="148309"/>
    <lineage>
        <taxon>Eukaryota</taxon>
        <taxon>Metazoa</taxon>
        <taxon>Ecdysozoa</taxon>
        <taxon>Nematoda</taxon>
        <taxon>Chromadorea</taxon>
        <taxon>Rhabditida</taxon>
        <taxon>Rhabditina</taxon>
        <taxon>Rhabditomorpha</taxon>
        <taxon>Strongyloidea</taxon>
        <taxon>Metastrongylidae</taxon>
        <taxon>Parelaphostrongylus</taxon>
    </lineage>
</organism>
<sequence length="81" mass="9089">GQLAIRSQRTDGTSDDRKPNETVSTKLKNAPTMTTMPKETDGTIEMPANVTNSTIRKTALKCMRLSPIQRMRNLPLECRQL</sequence>
<gene>
    <name evidence="2" type="ORF">KIN20_010438</name>
</gene>
<feature type="region of interest" description="Disordered" evidence="1">
    <location>
        <begin position="1"/>
        <end position="23"/>
    </location>
</feature>
<dbReference type="Proteomes" id="UP001196413">
    <property type="component" value="Unassembled WGS sequence"/>
</dbReference>
<dbReference type="AlphaFoldDB" id="A0AAD5QLF4"/>
<evidence type="ECO:0000313" key="2">
    <source>
        <dbReference type="EMBL" id="KAJ1353739.1"/>
    </source>
</evidence>
<evidence type="ECO:0000313" key="3">
    <source>
        <dbReference type="Proteomes" id="UP001196413"/>
    </source>
</evidence>
<evidence type="ECO:0000256" key="1">
    <source>
        <dbReference type="SAM" id="MobiDB-lite"/>
    </source>
</evidence>
<dbReference type="EMBL" id="JAHQIW010001827">
    <property type="protein sequence ID" value="KAJ1353739.1"/>
    <property type="molecule type" value="Genomic_DNA"/>
</dbReference>
<proteinExistence type="predicted"/>
<name>A0AAD5QLF4_PARTN</name>
<feature type="compositionally biased region" description="Basic and acidic residues" evidence="1">
    <location>
        <begin position="8"/>
        <end position="20"/>
    </location>
</feature>
<feature type="non-terminal residue" evidence="2">
    <location>
        <position position="1"/>
    </location>
</feature>
<reference evidence="2" key="1">
    <citation type="submission" date="2021-06" db="EMBL/GenBank/DDBJ databases">
        <title>Parelaphostrongylus tenuis whole genome reference sequence.</title>
        <authorList>
            <person name="Garwood T.J."/>
            <person name="Larsen P.A."/>
            <person name="Fountain-Jones N.M."/>
            <person name="Garbe J.R."/>
            <person name="Macchietto M.G."/>
            <person name="Kania S.A."/>
            <person name="Gerhold R.W."/>
            <person name="Richards J.E."/>
            <person name="Wolf T.M."/>
        </authorList>
    </citation>
    <scope>NUCLEOTIDE SEQUENCE</scope>
    <source>
        <strain evidence="2">MNPRO001-30</strain>
        <tissue evidence="2">Meninges</tissue>
    </source>
</reference>
<accession>A0AAD5QLF4</accession>
<comment type="caution">
    <text evidence="2">The sequence shown here is derived from an EMBL/GenBank/DDBJ whole genome shotgun (WGS) entry which is preliminary data.</text>
</comment>
<protein>
    <submittedName>
        <fullName evidence="2">Uncharacterized protein</fullName>
    </submittedName>
</protein>
<keyword evidence="3" id="KW-1185">Reference proteome</keyword>